<proteinExistence type="predicted"/>
<feature type="compositionally biased region" description="Polar residues" evidence="1">
    <location>
        <begin position="143"/>
        <end position="156"/>
    </location>
</feature>
<feature type="compositionally biased region" description="Basic and acidic residues" evidence="1">
    <location>
        <begin position="522"/>
        <end position="533"/>
    </location>
</feature>
<evidence type="ECO:0000313" key="3">
    <source>
        <dbReference type="Proteomes" id="UP000039865"/>
    </source>
</evidence>
<feature type="region of interest" description="Disordered" evidence="1">
    <location>
        <begin position="592"/>
        <end position="613"/>
    </location>
</feature>
<evidence type="ECO:0000256" key="1">
    <source>
        <dbReference type="SAM" id="MobiDB-lite"/>
    </source>
</evidence>
<name>A0A078AXU5_STYLE</name>
<dbReference type="Proteomes" id="UP000039865">
    <property type="component" value="Unassembled WGS sequence"/>
</dbReference>
<keyword evidence="3" id="KW-1185">Reference proteome</keyword>
<feature type="region of interest" description="Disordered" evidence="1">
    <location>
        <begin position="129"/>
        <end position="167"/>
    </location>
</feature>
<protein>
    <submittedName>
        <fullName evidence="2">Uncharacterized protein</fullName>
    </submittedName>
</protein>
<dbReference type="AlphaFoldDB" id="A0A078AXU5"/>
<dbReference type="EMBL" id="CCKQ01015196">
    <property type="protein sequence ID" value="CDW86999.1"/>
    <property type="molecule type" value="Genomic_DNA"/>
</dbReference>
<gene>
    <name evidence="2" type="primary">Contig10050.g10738</name>
    <name evidence="2" type="ORF">STYLEM_16101</name>
</gene>
<feature type="region of interest" description="Disordered" evidence="1">
    <location>
        <begin position="505"/>
        <end position="544"/>
    </location>
</feature>
<dbReference type="InParanoid" id="A0A078AXU5"/>
<evidence type="ECO:0000313" key="2">
    <source>
        <dbReference type="EMBL" id="CDW86999.1"/>
    </source>
</evidence>
<feature type="compositionally biased region" description="Polar residues" evidence="1">
    <location>
        <begin position="535"/>
        <end position="544"/>
    </location>
</feature>
<feature type="region of interest" description="Disordered" evidence="1">
    <location>
        <begin position="1"/>
        <end position="49"/>
    </location>
</feature>
<feature type="compositionally biased region" description="Polar residues" evidence="1">
    <location>
        <begin position="11"/>
        <end position="22"/>
    </location>
</feature>
<feature type="compositionally biased region" description="Polar residues" evidence="1">
    <location>
        <begin position="507"/>
        <end position="521"/>
    </location>
</feature>
<accession>A0A078AXU5</accession>
<organism evidence="2 3">
    <name type="scientific">Stylonychia lemnae</name>
    <name type="common">Ciliate</name>
    <dbReference type="NCBI Taxonomy" id="5949"/>
    <lineage>
        <taxon>Eukaryota</taxon>
        <taxon>Sar</taxon>
        <taxon>Alveolata</taxon>
        <taxon>Ciliophora</taxon>
        <taxon>Intramacronucleata</taxon>
        <taxon>Spirotrichea</taxon>
        <taxon>Stichotrichia</taxon>
        <taxon>Sporadotrichida</taxon>
        <taxon>Oxytrichidae</taxon>
        <taxon>Stylonychinae</taxon>
        <taxon>Stylonychia</taxon>
    </lineage>
</organism>
<sequence length="691" mass="79529">MLKSKTKDLNSRNQRPSDLNGNQSTKDSAKQKKKQSKVQTSSSNNGLAIGYMSPRQQKLHNLSMKNNQIQDYKAKFKPVIKKVKNIQRNACDLKVGGGGSDTKDNNVNHVPFQSRQYNQSVNNVVITDRTDFSPKPQARSELNPYQDSMVQQNSKTNNKESLQKSSSQGKFLHLFKAKIDEQREKRHQSTNRDIIAFTSSKSKHRFLSEGRKFTEIHSKRMLYEIKKFKEIIKQRFETSSINNYVFPRQQPMIRLKSQSPRQSPRQSLQVQQSFMSNRISLKQNNFVAQHLRSESHDNQIGAVISIHIDEIQDIPPHIESEIALKQMHRSESQGLKSNMQSFQETRINSSQLNDRIMQNILKNKTQHQKLLFKTPQKTDLIMDFKEKKTTPFAGNRLKINNDYYDQADTSQNKMLVLPKTTTPKHQVQSNKESLHSSVVANQQMVGVSPKVGLRHISISQKQHNLNQKLQRLNPMAQMIQNSVLIHNSNQSMAEKQIKNLRTRLSGDVNQNNTKTNNSSRQNDVRKMKSDRIKKNAQNTQPGDLTQNLMFRTNIEDQGRENQFLSSTQKNLKQRPRNQSIDEIEQIIKKSSSELSLKRSDSASGMKSHRYKNQKSVKDLKQIYGHQVQYLKVDLSFSQNNSNILTNQNILPQQYNSSYSHQQTKNTINLGGVNGISQAQKVAKLSIKKKQL</sequence>
<reference evidence="2 3" key="1">
    <citation type="submission" date="2014-06" db="EMBL/GenBank/DDBJ databases">
        <authorList>
            <person name="Swart Estienne"/>
        </authorList>
    </citation>
    <scope>NUCLEOTIDE SEQUENCE [LARGE SCALE GENOMIC DNA]</scope>
    <source>
        <strain evidence="2 3">130c</strain>
    </source>
</reference>
<feature type="compositionally biased region" description="Basic and acidic residues" evidence="1">
    <location>
        <begin position="1"/>
        <end position="10"/>
    </location>
</feature>